<name>A0A2R5F898_9PROT</name>
<comment type="caution">
    <text evidence="6">The sequence shown here is derived from an EMBL/GenBank/DDBJ whole genome shotgun (WGS) entry which is preliminary data.</text>
</comment>
<dbReference type="InterPro" id="IPR000700">
    <property type="entry name" value="PAS-assoc_C"/>
</dbReference>
<dbReference type="InterPro" id="IPR001633">
    <property type="entry name" value="EAL_dom"/>
</dbReference>
<dbReference type="InterPro" id="IPR013655">
    <property type="entry name" value="PAS_fold_3"/>
</dbReference>
<dbReference type="Pfam" id="PF00563">
    <property type="entry name" value="EAL"/>
    <property type="match status" value="1"/>
</dbReference>
<evidence type="ECO:0000259" key="5">
    <source>
        <dbReference type="PROSITE" id="PS50887"/>
    </source>
</evidence>
<organism evidence="6 7">
    <name type="scientific">Novimethylophilus kurashikiensis</name>
    <dbReference type="NCBI Taxonomy" id="1825523"/>
    <lineage>
        <taxon>Bacteria</taxon>
        <taxon>Pseudomonadati</taxon>
        <taxon>Pseudomonadota</taxon>
        <taxon>Betaproteobacteria</taxon>
        <taxon>Nitrosomonadales</taxon>
        <taxon>Methylophilaceae</taxon>
        <taxon>Novimethylophilus</taxon>
    </lineage>
</organism>
<dbReference type="PROSITE" id="PS50113">
    <property type="entry name" value="PAC"/>
    <property type="match status" value="2"/>
</dbReference>
<dbReference type="PROSITE" id="PS50112">
    <property type="entry name" value="PAS"/>
    <property type="match status" value="2"/>
</dbReference>
<dbReference type="SMART" id="SM00052">
    <property type="entry name" value="EAL"/>
    <property type="match status" value="1"/>
</dbReference>
<dbReference type="Gene3D" id="3.20.20.450">
    <property type="entry name" value="EAL domain"/>
    <property type="match status" value="1"/>
</dbReference>
<sequence>MNSYCDDSILREVDGGLGKVFPSLPLTPVLEQLLQDRTRMLDSLLSNLDGLAYCCLCDENWSMIFVSEGCKEVTGYDADDLIFNRRISYNRLTHPDDRARVRASIDASIAHGDRFDVEYRILHADGSVRWVWERGATLRNEQGGVEALEGFIQDITRLKLSEQAAREAEERYRSIFENALEGIYQTSPEGTYLNFNPALARIYGYDSPDDLRLGISDIQNQLYVDHNKRNEFVAIMRAQGRVQNFEAQVYRKYGDIIWISENARQVLDADGKLLFFEGTVEDITERKSFEQQIEYQATHDGLTGLPNRSLLSDRLEQCISLAERSGTQLAVAFIDLDQFKLINDSMGHDMGDRLLVEMAKRLSDSVRESDTVVRLGGDEFVILLTNIHKVEDISHSMQRILAAVSENCTIDHRDFVVSCSIGISMYPQDGRDPNTLLKHADSAMYEAKRAGRNNLQFYTPALNDILIERLSVEYRLRQAIERKEFVLHYQPKMDFLTGKVNGAEALIRWQPEGGEMIPPFKFIPVAEETGMIEEIGAWVMREACAKAHELRERLGRDIPIAVNVSPRQFGQPHFVESVRSALASVDLPPHCLELEITESTLVLDARKFVDTLHELKALGVCLAIDDFGTGYSSMAYLKDFPVDRLKIDRSFVDNLEQEPAKKPILNAIVALGRSLGLKVIAEGVETRYEHDHLRSMGCDELQGYFFSRPLTSEAFERLLIEPAIV</sequence>
<dbReference type="CDD" id="cd01949">
    <property type="entry name" value="GGDEF"/>
    <property type="match status" value="1"/>
</dbReference>
<dbReference type="FunFam" id="3.20.20.450:FF:000001">
    <property type="entry name" value="Cyclic di-GMP phosphodiesterase yahA"/>
    <property type="match status" value="1"/>
</dbReference>
<dbReference type="AlphaFoldDB" id="A0A2R5F898"/>
<reference evidence="6 7" key="1">
    <citation type="journal article" date="2018" name="Environ. Microbiol.">
        <title>Isolation and genomic characterization of Novimethylophilus kurashikiensis gen. nov. sp. nov., a new lanthanide-dependent methylotrophic species of Methylophilaceae.</title>
        <authorList>
            <person name="Lv H."/>
            <person name="Sahin N."/>
            <person name="Tani A."/>
        </authorList>
    </citation>
    <scope>NUCLEOTIDE SEQUENCE [LARGE SCALE GENOMIC DNA]</scope>
    <source>
        <strain evidence="6 7">La2-4</strain>
    </source>
</reference>
<dbReference type="Proteomes" id="UP000245081">
    <property type="component" value="Unassembled WGS sequence"/>
</dbReference>
<dbReference type="InterPro" id="IPR000160">
    <property type="entry name" value="GGDEF_dom"/>
</dbReference>
<feature type="domain" description="PAS" evidence="2">
    <location>
        <begin position="58"/>
        <end position="112"/>
    </location>
</feature>
<comment type="catalytic activity">
    <reaction evidence="1">
        <text>3',3'-c-di-GMP + H2O = 5'-phosphoguanylyl(3'-&gt;5')guanosine + H(+)</text>
        <dbReference type="Rhea" id="RHEA:24902"/>
        <dbReference type="ChEBI" id="CHEBI:15377"/>
        <dbReference type="ChEBI" id="CHEBI:15378"/>
        <dbReference type="ChEBI" id="CHEBI:58754"/>
        <dbReference type="ChEBI" id="CHEBI:58805"/>
        <dbReference type="EC" id="3.1.4.52"/>
    </reaction>
    <physiologicalReaction direction="left-to-right" evidence="1">
        <dbReference type="Rhea" id="RHEA:24903"/>
    </physiologicalReaction>
</comment>
<dbReference type="SMART" id="SM00091">
    <property type="entry name" value="PAS"/>
    <property type="match status" value="2"/>
</dbReference>
<dbReference type="Pfam" id="PF08447">
    <property type="entry name" value="PAS_3"/>
    <property type="match status" value="1"/>
</dbReference>
<dbReference type="Gene3D" id="3.30.450.20">
    <property type="entry name" value="PAS domain"/>
    <property type="match status" value="2"/>
</dbReference>
<dbReference type="NCBIfam" id="TIGR00254">
    <property type="entry name" value="GGDEF"/>
    <property type="match status" value="1"/>
</dbReference>
<proteinExistence type="predicted"/>
<dbReference type="PROSITE" id="PS50887">
    <property type="entry name" value="GGDEF"/>
    <property type="match status" value="1"/>
</dbReference>
<feature type="domain" description="PAC" evidence="3">
    <location>
        <begin position="115"/>
        <end position="167"/>
    </location>
</feature>
<dbReference type="PANTHER" id="PTHR44757">
    <property type="entry name" value="DIGUANYLATE CYCLASE DGCP"/>
    <property type="match status" value="1"/>
</dbReference>
<dbReference type="InterPro" id="IPR029787">
    <property type="entry name" value="Nucleotide_cyclase"/>
</dbReference>
<dbReference type="SMART" id="SM00086">
    <property type="entry name" value="PAC"/>
    <property type="match status" value="2"/>
</dbReference>
<dbReference type="CDD" id="cd00130">
    <property type="entry name" value="PAS"/>
    <property type="match status" value="2"/>
</dbReference>
<feature type="domain" description="GGDEF" evidence="5">
    <location>
        <begin position="327"/>
        <end position="460"/>
    </location>
</feature>
<dbReference type="EMBL" id="BDOQ01000002">
    <property type="protein sequence ID" value="GBG12854.1"/>
    <property type="molecule type" value="Genomic_DNA"/>
</dbReference>
<evidence type="ECO:0000313" key="7">
    <source>
        <dbReference type="Proteomes" id="UP000245081"/>
    </source>
</evidence>
<dbReference type="InterPro" id="IPR035919">
    <property type="entry name" value="EAL_sf"/>
</dbReference>
<feature type="domain" description="EAL" evidence="4">
    <location>
        <begin position="469"/>
        <end position="723"/>
    </location>
</feature>
<dbReference type="InterPro" id="IPR001610">
    <property type="entry name" value="PAC"/>
</dbReference>
<dbReference type="NCBIfam" id="TIGR00229">
    <property type="entry name" value="sensory_box"/>
    <property type="match status" value="2"/>
</dbReference>
<dbReference type="Pfam" id="PF00990">
    <property type="entry name" value="GGDEF"/>
    <property type="match status" value="1"/>
</dbReference>
<dbReference type="FunFam" id="3.30.70.270:FF:000001">
    <property type="entry name" value="Diguanylate cyclase domain protein"/>
    <property type="match status" value="1"/>
</dbReference>
<evidence type="ECO:0000259" key="3">
    <source>
        <dbReference type="PROSITE" id="PS50113"/>
    </source>
</evidence>
<dbReference type="SUPFAM" id="SSF55073">
    <property type="entry name" value="Nucleotide cyclase"/>
    <property type="match status" value="1"/>
</dbReference>
<keyword evidence="7" id="KW-1185">Reference proteome</keyword>
<dbReference type="InterPro" id="IPR000014">
    <property type="entry name" value="PAS"/>
</dbReference>
<evidence type="ECO:0000259" key="2">
    <source>
        <dbReference type="PROSITE" id="PS50112"/>
    </source>
</evidence>
<dbReference type="InterPro" id="IPR043128">
    <property type="entry name" value="Rev_trsase/Diguanyl_cyclase"/>
</dbReference>
<dbReference type="SUPFAM" id="SSF55785">
    <property type="entry name" value="PYP-like sensor domain (PAS domain)"/>
    <property type="match status" value="2"/>
</dbReference>
<feature type="domain" description="PAC" evidence="3">
    <location>
        <begin position="243"/>
        <end position="295"/>
    </location>
</feature>
<evidence type="ECO:0000313" key="6">
    <source>
        <dbReference type="EMBL" id="GBG12854.1"/>
    </source>
</evidence>
<dbReference type="GO" id="GO:0071111">
    <property type="term" value="F:cyclic-guanylate-specific phosphodiesterase activity"/>
    <property type="evidence" value="ECO:0007669"/>
    <property type="project" value="UniProtKB-EC"/>
</dbReference>
<dbReference type="CDD" id="cd01948">
    <property type="entry name" value="EAL"/>
    <property type="match status" value="1"/>
</dbReference>
<dbReference type="Pfam" id="PF13426">
    <property type="entry name" value="PAS_9"/>
    <property type="match status" value="1"/>
</dbReference>
<feature type="domain" description="PAS" evidence="2">
    <location>
        <begin position="168"/>
        <end position="209"/>
    </location>
</feature>
<dbReference type="Gene3D" id="3.30.70.270">
    <property type="match status" value="1"/>
</dbReference>
<protein>
    <submittedName>
        <fullName evidence="6">Diguanylate cyclase</fullName>
    </submittedName>
</protein>
<dbReference type="PANTHER" id="PTHR44757:SF2">
    <property type="entry name" value="BIOFILM ARCHITECTURE MAINTENANCE PROTEIN MBAA"/>
    <property type="match status" value="1"/>
</dbReference>
<dbReference type="InterPro" id="IPR052155">
    <property type="entry name" value="Biofilm_reg_signaling"/>
</dbReference>
<accession>A0A2R5F898</accession>
<evidence type="ECO:0000259" key="4">
    <source>
        <dbReference type="PROSITE" id="PS50883"/>
    </source>
</evidence>
<dbReference type="GO" id="GO:0071732">
    <property type="term" value="P:cellular response to nitric oxide"/>
    <property type="evidence" value="ECO:0007669"/>
    <property type="project" value="UniProtKB-ARBA"/>
</dbReference>
<dbReference type="PROSITE" id="PS50883">
    <property type="entry name" value="EAL"/>
    <property type="match status" value="1"/>
</dbReference>
<dbReference type="SMART" id="SM00267">
    <property type="entry name" value="GGDEF"/>
    <property type="match status" value="1"/>
</dbReference>
<dbReference type="InterPro" id="IPR035965">
    <property type="entry name" value="PAS-like_dom_sf"/>
</dbReference>
<evidence type="ECO:0000256" key="1">
    <source>
        <dbReference type="ARBA" id="ARBA00051114"/>
    </source>
</evidence>
<gene>
    <name evidence="6" type="ORF">NMK_0389</name>
</gene>
<dbReference type="SUPFAM" id="SSF141868">
    <property type="entry name" value="EAL domain-like"/>
    <property type="match status" value="1"/>
</dbReference>